<organism evidence="7 8">
    <name type="scientific">Empedobacter falsenii</name>
    <dbReference type="NCBI Taxonomy" id="343874"/>
    <lineage>
        <taxon>Bacteria</taxon>
        <taxon>Pseudomonadati</taxon>
        <taxon>Bacteroidota</taxon>
        <taxon>Flavobacteriia</taxon>
        <taxon>Flavobacteriales</taxon>
        <taxon>Weeksellaceae</taxon>
        <taxon>Empedobacter</taxon>
    </lineage>
</organism>
<dbReference type="AlphaFoldDB" id="A0A3R8SRZ2"/>
<dbReference type="PANTHER" id="PTHR33164:SF5">
    <property type="entry name" value="ORGANIC HYDROPEROXIDE RESISTANCE TRANSCRIPTIONAL REGULATOR"/>
    <property type="match status" value="1"/>
</dbReference>
<evidence type="ECO:0000256" key="2">
    <source>
        <dbReference type="ARBA" id="ARBA00022490"/>
    </source>
</evidence>
<dbReference type="Pfam" id="PF22381">
    <property type="entry name" value="Staph_reg_Sar_Rot"/>
    <property type="match status" value="1"/>
</dbReference>
<dbReference type="GO" id="GO:0003700">
    <property type="term" value="F:DNA-binding transcription factor activity"/>
    <property type="evidence" value="ECO:0007669"/>
    <property type="project" value="InterPro"/>
</dbReference>
<dbReference type="FunFam" id="1.10.10.10:FF:000163">
    <property type="entry name" value="MarR family transcriptional regulator"/>
    <property type="match status" value="1"/>
</dbReference>
<dbReference type="GO" id="GO:0003677">
    <property type="term" value="F:DNA binding"/>
    <property type="evidence" value="ECO:0007669"/>
    <property type="project" value="UniProtKB-KW"/>
</dbReference>
<dbReference type="EMBL" id="RHPO01000033">
    <property type="protein sequence ID" value="RRT89407.1"/>
    <property type="molecule type" value="Genomic_DNA"/>
</dbReference>
<dbReference type="Proteomes" id="UP000267844">
    <property type="component" value="Unassembled WGS sequence"/>
</dbReference>
<dbReference type="GO" id="GO:0005737">
    <property type="term" value="C:cytoplasm"/>
    <property type="evidence" value="ECO:0007669"/>
    <property type="project" value="UniProtKB-SubCell"/>
</dbReference>
<dbReference type="Gene3D" id="1.10.10.10">
    <property type="entry name" value="Winged helix-like DNA-binding domain superfamily/Winged helix DNA-binding domain"/>
    <property type="match status" value="1"/>
</dbReference>
<evidence type="ECO:0000259" key="6">
    <source>
        <dbReference type="PROSITE" id="PS50995"/>
    </source>
</evidence>
<dbReference type="InterPro" id="IPR039422">
    <property type="entry name" value="MarR/SlyA-like"/>
</dbReference>
<dbReference type="SUPFAM" id="SSF46785">
    <property type="entry name" value="Winged helix' DNA-binding domain"/>
    <property type="match status" value="1"/>
</dbReference>
<keyword evidence="3" id="KW-0805">Transcription regulation</keyword>
<dbReference type="InterPro" id="IPR036390">
    <property type="entry name" value="WH_DNA-bd_sf"/>
</dbReference>
<accession>A0A3R8SRZ2</accession>
<keyword evidence="4" id="KW-0238">DNA-binding</keyword>
<sequence>MKDTLELDNQFCFPIYALSKKIINMYRLYLDPLDITYPQYLVLMVLWKEQQQTVGQLGEKLFLDSGTLTPLLKRMEQKEMVVRSRNVEDERIVVISLTKKGSALKEKVKDIPEKLLESMAISVDELKQLKKIANKILNKQQ</sequence>
<evidence type="ECO:0000256" key="3">
    <source>
        <dbReference type="ARBA" id="ARBA00023015"/>
    </source>
</evidence>
<dbReference type="PROSITE" id="PS50995">
    <property type="entry name" value="HTH_MARR_2"/>
    <property type="match status" value="1"/>
</dbReference>
<keyword evidence="2" id="KW-0963">Cytoplasm</keyword>
<protein>
    <submittedName>
        <fullName evidence="7">MarR family transcriptional regulator</fullName>
    </submittedName>
</protein>
<evidence type="ECO:0000256" key="4">
    <source>
        <dbReference type="ARBA" id="ARBA00023125"/>
    </source>
</evidence>
<evidence type="ECO:0000313" key="7">
    <source>
        <dbReference type="EMBL" id="RRT89407.1"/>
    </source>
</evidence>
<evidence type="ECO:0000256" key="1">
    <source>
        <dbReference type="ARBA" id="ARBA00004496"/>
    </source>
</evidence>
<proteinExistence type="predicted"/>
<gene>
    <name evidence="7" type="ORF">EGI89_12385</name>
</gene>
<dbReference type="InterPro" id="IPR055166">
    <property type="entry name" value="Transc_reg_Sar_Rot_HTH"/>
</dbReference>
<evidence type="ECO:0000256" key="5">
    <source>
        <dbReference type="ARBA" id="ARBA00023163"/>
    </source>
</evidence>
<dbReference type="InterPro" id="IPR000835">
    <property type="entry name" value="HTH_MarR-typ"/>
</dbReference>
<dbReference type="GO" id="GO:0006950">
    <property type="term" value="P:response to stress"/>
    <property type="evidence" value="ECO:0007669"/>
    <property type="project" value="TreeGrafter"/>
</dbReference>
<reference evidence="7 8" key="1">
    <citation type="submission" date="2018-10" db="EMBL/GenBank/DDBJ databases">
        <title>Transmission dynamics of multidrug resistant bacteria on intensive care unit surfaces.</title>
        <authorList>
            <person name="D'Souza A.W."/>
            <person name="Potter R.F."/>
            <person name="Wallace M."/>
            <person name="Shupe A."/>
            <person name="Patel S."/>
            <person name="Sun S."/>
            <person name="Gul D."/>
            <person name="Kwon J.H."/>
            <person name="Andleeb S."/>
            <person name="Burnham C.-A.D."/>
            <person name="Dantas G."/>
        </authorList>
    </citation>
    <scope>NUCLEOTIDE SEQUENCE [LARGE SCALE GENOMIC DNA]</scope>
    <source>
        <strain evidence="7 8">WF_348</strain>
    </source>
</reference>
<evidence type="ECO:0000313" key="8">
    <source>
        <dbReference type="Proteomes" id="UP000267844"/>
    </source>
</evidence>
<dbReference type="PRINTS" id="PR00598">
    <property type="entry name" value="HTHMARR"/>
</dbReference>
<dbReference type="InterPro" id="IPR036388">
    <property type="entry name" value="WH-like_DNA-bd_sf"/>
</dbReference>
<keyword evidence="5" id="KW-0804">Transcription</keyword>
<comment type="caution">
    <text evidence="7">The sequence shown here is derived from an EMBL/GenBank/DDBJ whole genome shotgun (WGS) entry which is preliminary data.</text>
</comment>
<comment type="subcellular location">
    <subcellularLocation>
        <location evidence="1">Cytoplasm</location>
    </subcellularLocation>
</comment>
<dbReference type="RefSeq" id="WP_125350407.1">
    <property type="nucleotide sequence ID" value="NZ_RHPN01000048.1"/>
</dbReference>
<dbReference type="SMART" id="SM00347">
    <property type="entry name" value="HTH_MARR"/>
    <property type="match status" value="1"/>
</dbReference>
<feature type="domain" description="HTH marR-type" evidence="6">
    <location>
        <begin position="8"/>
        <end position="138"/>
    </location>
</feature>
<name>A0A3R8SRZ2_9FLAO</name>
<dbReference type="PANTHER" id="PTHR33164">
    <property type="entry name" value="TRANSCRIPTIONAL REGULATOR, MARR FAMILY"/>
    <property type="match status" value="1"/>
</dbReference>